<dbReference type="Pfam" id="PF00024">
    <property type="entry name" value="PAN_1"/>
    <property type="match status" value="1"/>
</dbReference>
<name>A0A7R9AE62_9CRUS</name>
<evidence type="ECO:0000256" key="3">
    <source>
        <dbReference type="PROSITE-ProRule" id="PRU00121"/>
    </source>
</evidence>
<dbReference type="InterPro" id="IPR013806">
    <property type="entry name" value="Kringle-like"/>
</dbReference>
<sequence>EEPVEGCTSSTKTKYDATTVPGDSETIIAVEGTRAERSERMSLLEFPLFLSAISVLALTDLGDSSPQESKIEFAAVRNWDPPPRDAETLIVNTSQRAPTTPPPSPSPFPKEERTTRGPAQVQFGCYIKSQSGYRSFRSVFLNVTLAENVNQCLLLCSLVQRYCAGFNYRRSASACHLLGESPLEEDLGEDEDFTAYWVYEASAECRRTALGKEYEGIRAETATRRPCVPWSRVPSHDFRSTDFPDANVEEAKSSCRNPDNRPQGPWCFVDFGGDWEYCSIPYCLSESPVIDSRSIVDSTKERNAREKRGLLLRLDIECRMDTAGIDYRGTMSITISGRHCQRWSARFPHSVPNRIQDRDFPDGSKVEAVNFCRNPDESPRGPWCYTEDPYKVREECPVPMCPEVMKNSDHPMFEPVSAEPDYTSCKKDSRGTTYLGKLNHTASGRPCQNWTADVPHFRNMEIMEDDNFPDGSTEKARNFCRNPDGYDLGPWCYTGDPLTRWEVCAVPWCKGRTRLGLGLVPCWGRLTLGECPGFESWVYRGFKQDDHYRPVAKITCGENTTSDSGYIMPPEETYLNNMHCVWCLRLPNATEFRQHGVALQFYKFHLEDSKDCQYDYLEARESSTISIASRFPRRFVYDGCDSEAAKLGRYCGKNGPKALFSTGPEIMIVFSSDPIGVAEGFGAMYLAYNREDKLPYVEKERGPLIGWGGYNLAYLAEAGDGNDTVTAEDKEADSIAKLRVVEKGEQARKVKGQRGRTGEGGQSEGGPGEAFYDYWPGDASKGKQRPFAA</sequence>
<accession>A0A7R9AE62</accession>
<protein>
    <recommendedName>
        <fullName evidence="9">Plasmin</fullName>
    </recommendedName>
</protein>
<evidence type="ECO:0000259" key="5">
    <source>
        <dbReference type="PROSITE" id="PS01180"/>
    </source>
</evidence>
<dbReference type="PROSITE" id="PS50070">
    <property type="entry name" value="KRINGLE_2"/>
    <property type="match status" value="3"/>
</dbReference>
<dbReference type="Proteomes" id="UP000677054">
    <property type="component" value="Unassembled WGS sequence"/>
</dbReference>
<dbReference type="InterPro" id="IPR000001">
    <property type="entry name" value="Kringle"/>
</dbReference>
<dbReference type="PANTHER" id="PTHR24261:SF7">
    <property type="entry name" value="KRINGLE DOMAIN-CONTAINING PROTEIN"/>
    <property type="match status" value="1"/>
</dbReference>
<dbReference type="PANTHER" id="PTHR24261">
    <property type="entry name" value="PLASMINOGEN-RELATED"/>
    <property type="match status" value="1"/>
</dbReference>
<dbReference type="SMART" id="SM00042">
    <property type="entry name" value="CUB"/>
    <property type="match status" value="1"/>
</dbReference>
<dbReference type="PROSITE" id="PS00021">
    <property type="entry name" value="KRINGLE_1"/>
    <property type="match status" value="2"/>
</dbReference>
<evidence type="ECO:0008006" key="9">
    <source>
        <dbReference type="Google" id="ProtNLM"/>
    </source>
</evidence>
<feature type="non-terminal residue" evidence="7">
    <location>
        <position position="789"/>
    </location>
</feature>
<evidence type="ECO:0000256" key="1">
    <source>
        <dbReference type="ARBA" id="ARBA00022572"/>
    </source>
</evidence>
<dbReference type="OrthoDB" id="1915767at2759"/>
<dbReference type="SMART" id="SM00130">
    <property type="entry name" value="KR"/>
    <property type="match status" value="3"/>
</dbReference>
<dbReference type="Pfam" id="PF00051">
    <property type="entry name" value="Kringle"/>
    <property type="match status" value="3"/>
</dbReference>
<keyword evidence="2 3" id="KW-1015">Disulfide bond</keyword>
<dbReference type="InterPro" id="IPR018056">
    <property type="entry name" value="Kringle_CS"/>
</dbReference>
<comment type="caution">
    <text evidence="3">Lacks conserved residue(s) required for the propagation of feature annotation.</text>
</comment>
<evidence type="ECO:0000256" key="2">
    <source>
        <dbReference type="ARBA" id="ARBA00023157"/>
    </source>
</evidence>
<evidence type="ECO:0000313" key="7">
    <source>
        <dbReference type="EMBL" id="CAD7252343.1"/>
    </source>
</evidence>
<gene>
    <name evidence="7" type="ORF">DSTB1V02_LOCUS12101</name>
</gene>
<evidence type="ECO:0000256" key="4">
    <source>
        <dbReference type="SAM" id="MobiDB-lite"/>
    </source>
</evidence>
<organism evidence="7">
    <name type="scientific">Darwinula stevensoni</name>
    <dbReference type="NCBI Taxonomy" id="69355"/>
    <lineage>
        <taxon>Eukaryota</taxon>
        <taxon>Metazoa</taxon>
        <taxon>Ecdysozoa</taxon>
        <taxon>Arthropoda</taxon>
        <taxon>Crustacea</taxon>
        <taxon>Oligostraca</taxon>
        <taxon>Ostracoda</taxon>
        <taxon>Podocopa</taxon>
        <taxon>Podocopida</taxon>
        <taxon>Darwinulocopina</taxon>
        <taxon>Darwinuloidea</taxon>
        <taxon>Darwinulidae</taxon>
        <taxon>Darwinula</taxon>
    </lineage>
</organism>
<feature type="region of interest" description="Disordered" evidence="4">
    <location>
        <begin position="91"/>
        <end position="116"/>
    </location>
</feature>
<dbReference type="SUPFAM" id="SSF57440">
    <property type="entry name" value="Kringle-like"/>
    <property type="match status" value="3"/>
</dbReference>
<dbReference type="CDD" id="cd00041">
    <property type="entry name" value="CUB"/>
    <property type="match status" value="1"/>
</dbReference>
<feature type="domain" description="Kringle" evidence="6">
    <location>
        <begin position="211"/>
        <end position="283"/>
    </location>
</feature>
<feature type="disulfide bond" evidence="3">
    <location>
        <begin position="255"/>
        <end position="278"/>
    </location>
</feature>
<dbReference type="InterPro" id="IPR050759">
    <property type="entry name" value="Serine_protease_kringle"/>
</dbReference>
<feature type="domain" description="Kringle" evidence="6">
    <location>
        <begin position="430"/>
        <end position="509"/>
    </location>
</feature>
<dbReference type="EMBL" id="LR903847">
    <property type="protein sequence ID" value="CAD7252343.1"/>
    <property type="molecule type" value="Genomic_DNA"/>
</dbReference>
<dbReference type="Gene3D" id="2.40.20.10">
    <property type="entry name" value="Plasminogen Kringle 4"/>
    <property type="match status" value="3"/>
</dbReference>
<evidence type="ECO:0000259" key="6">
    <source>
        <dbReference type="PROSITE" id="PS50070"/>
    </source>
</evidence>
<dbReference type="InterPro" id="IPR003609">
    <property type="entry name" value="Pan_app"/>
</dbReference>
<dbReference type="InterPro" id="IPR038178">
    <property type="entry name" value="Kringle_sf"/>
</dbReference>
<dbReference type="PROSITE" id="PS01180">
    <property type="entry name" value="CUB"/>
    <property type="match status" value="1"/>
</dbReference>
<dbReference type="AlphaFoldDB" id="A0A7R9AE62"/>
<dbReference type="InterPro" id="IPR000859">
    <property type="entry name" value="CUB_dom"/>
</dbReference>
<keyword evidence="8" id="KW-1185">Reference proteome</keyword>
<keyword evidence="1 3" id="KW-0420">Kringle</keyword>
<feature type="domain" description="Kringle" evidence="6">
    <location>
        <begin position="324"/>
        <end position="401"/>
    </location>
</feature>
<feature type="domain" description="CUB" evidence="5">
    <location>
        <begin position="556"/>
        <end position="688"/>
    </location>
</feature>
<dbReference type="InterPro" id="IPR035914">
    <property type="entry name" value="Sperma_CUB_dom_sf"/>
</dbReference>
<dbReference type="PRINTS" id="PR00018">
    <property type="entry name" value="KRINGLE"/>
</dbReference>
<feature type="compositionally biased region" description="Pro residues" evidence="4">
    <location>
        <begin position="99"/>
        <end position="108"/>
    </location>
</feature>
<proteinExistence type="predicted"/>
<evidence type="ECO:0000313" key="8">
    <source>
        <dbReference type="Proteomes" id="UP000677054"/>
    </source>
</evidence>
<dbReference type="Gene3D" id="2.60.120.290">
    <property type="entry name" value="Spermadhesin, CUB domain"/>
    <property type="match status" value="1"/>
</dbReference>
<reference evidence="7" key="1">
    <citation type="submission" date="2020-11" db="EMBL/GenBank/DDBJ databases">
        <authorList>
            <person name="Tran Van P."/>
        </authorList>
    </citation>
    <scope>NUCLEOTIDE SEQUENCE</scope>
</reference>
<feature type="region of interest" description="Disordered" evidence="4">
    <location>
        <begin position="745"/>
        <end position="789"/>
    </location>
</feature>
<dbReference type="SUPFAM" id="SSF49854">
    <property type="entry name" value="Spermadhesin, CUB domain"/>
    <property type="match status" value="1"/>
</dbReference>
<feature type="compositionally biased region" description="Gly residues" evidence="4">
    <location>
        <begin position="758"/>
        <end position="768"/>
    </location>
</feature>
<dbReference type="CDD" id="cd00108">
    <property type="entry name" value="KR"/>
    <property type="match status" value="2"/>
</dbReference>
<dbReference type="EMBL" id="CAJPEV010004330">
    <property type="protein sequence ID" value="CAG0901605.1"/>
    <property type="molecule type" value="Genomic_DNA"/>
</dbReference>
<dbReference type="Pfam" id="PF00431">
    <property type="entry name" value="CUB"/>
    <property type="match status" value="2"/>
</dbReference>